<feature type="domain" description="Cystatin" evidence="7">
    <location>
        <begin position="83"/>
        <end position="126"/>
    </location>
</feature>
<dbReference type="Gene3D" id="3.10.450.10">
    <property type="match status" value="1"/>
</dbReference>
<dbReference type="PANTHER" id="PTHR11414:SF21">
    <property type="entry name" value="CYSTATIN 14A, TANDEM DUPLICATE 1-RELATED"/>
    <property type="match status" value="1"/>
</dbReference>
<dbReference type="Proteomes" id="UP001497623">
    <property type="component" value="Unassembled WGS sequence"/>
</dbReference>
<feature type="chain" id="PRO_5043685343" description="Cystatin domain-containing protein" evidence="6">
    <location>
        <begin position="34"/>
        <end position="146"/>
    </location>
</feature>
<dbReference type="PANTHER" id="PTHR11414">
    <property type="entry name" value="CYSTATIN FAMILY MEMBER"/>
    <property type="match status" value="1"/>
</dbReference>
<evidence type="ECO:0000256" key="1">
    <source>
        <dbReference type="ARBA" id="ARBA00004496"/>
    </source>
</evidence>
<dbReference type="EMBL" id="CAXKWB010002127">
    <property type="protein sequence ID" value="CAL4066241.1"/>
    <property type="molecule type" value="Genomic_DNA"/>
</dbReference>
<organism evidence="8 9">
    <name type="scientific">Meganyctiphanes norvegica</name>
    <name type="common">Northern krill</name>
    <name type="synonym">Thysanopoda norvegica</name>
    <dbReference type="NCBI Taxonomy" id="48144"/>
    <lineage>
        <taxon>Eukaryota</taxon>
        <taxon>Metazoa</taxon>
        <taxon>Ecdysozoa</taxon>
        <taxon>Arthropoda</taxon>
        <taxon>Crustacea</taxon>
        <taxon>Multicrustacea</taxon>
        <taxon>Malacostraca</taxon>
        <taxon>Eumalacostraca</taxon>
        <taxon>Eucarida</taxon>
        <taxon>Euphausiacea</taxon>
        <taxon>Euphausiidae</taxon>
        <taxon>Meganyctiphanes</taxon>
    </lineage>
</organism>
<feature type="non-terminal residue" evidence="8">
    <location>
        <position position="1"/>
    </location>
</feature>
<keyword evidence="5" id="KW-0789">Thiol protease inhibitor</keyword>
<dbReference type="AlphaFoldDB" id="A0AAV2Q0H9"/>
<dbReference type="InterPro" id="IPR046350">
    <property type="entry name" value="Cystatin_sf"/>
</dbReference>
<dbReference type="InterPro" id="IPR000010">
    <property type="entry name" value="Cystatin_dom"/>
</dbReference>
<evidence type="ECO:0000313" key="9">
    <source>
        <dbReference type="Proteomes" id="UP001497623"/>
    </source>
</evidence>
<dbReference type="InterPro" id="IPR001713">
    <property type="entry name" value="Prot_inh_stefin"/>
</dbReference>
<dbReference type="Pfam" id="PF00031">
    <property type="entry name" value="Cystatin"/>
    <property type="match status" value="1"/>
</dbReference>
<keyword evidence="3" id="KW-0963">Cytoplasm</keyword>
<reference evidence="8 9" key="1">
    <citation type="submission" date="2024-05" db="EMBL/GenBank/DDBJ databases">
        <authorList>
            <person name="Wallberg A."/>
        </authorList>
    </citation>
    <scope>NUCLEOTIDE SEQUENCE [LARGE SCALE GENOMIC DNA]</scope>
</reference>
<name>A0AAV2Q0H9_MEGNR</name>
<evidence type="ECO:0000256" key="6">
    <source>
        <dbReference type="SAM" id="SignalP"/>
    </source>
</evidence>
<gene>
    <name evidence="8" type="ORF">MNOR_LOCUS5488</name>
</gene>
<comment type="caution">
    <text evidence="8">The sequence shown here is derived from an EMBL/GenBank/DDBJ whole genome shotgun (WGS) entry which is preliminary data.</text>
</comment>
<keyword evidence="4" id="KW-0646">Protease inhibitor</keyword>
<evidence type="ECO:0000259" key="7">
    <source>
        <dbReference type="Pfam" id="PF00031"/>
    </source>
</evidence>
<evidence type="ECO:0000256" key="5">
    <source>
        <dbReference type="ARBA" id="ARBA00022704"/>
    </source>
</evidence>
<accession>A0AAV2Q0H9</accession>
<proteinExistence type="inferred from homology"/>
<evidence type="ECO:0000256" key="4">
    <source>
        <dbReference type="ARBA" id="ARBA00022690"/>
    </source>
</evidence>
<dbReference type="GO" id="GO:0005829">
    <property type="term" value="C:cytosol"/>
    <property type="evidence" value="ECO:0007669"/>
    <property type="project" value="TreeGrafter"/>
</dbReference>
<keyword evidence="6" id="KW-0732">Signal</keyword>
<keyword evidence="9" id="KW-1185">Reference proteome</keyword>
<evidence type="ECO:0000313" key="8">
    <source>
        <dbReference type="EMBL" id="CAL4066241.1"/>
    </source>
</evidence>
<evidence type="ECO:0000256" key="2">
    <source>
        <dbReference type="ARBA" id="ARBA00009403"/>
    </source>
</evidence>
<protein>
    <recommendedName>
        <fullName evidence="7">Cystatin domain-containing protein</fullName>
    </recommendedName>
</protein>
<dbReference type="GO" id="GO:0004869">
    <property type="term" value="F:cysteine-type endopeptidase inhibitor activity"/>
    <property type="evidence" value="ECO:0007669"/>
    <property type="project" value="UniProtKB-KW"/>
</dbReference>
<comment type="similarity">
    <text evidence="2">Belongs to the cystatin family.</text>
</comment>
<sequence length="146" mass="15598">GQTQVSSSQDSTSMHHLSTLTCLFLVMVGVVTAGPLGGNSFPGGLPGGVGEENLADTETQLLLEGIKGEVEANLATHGKLKAGEHVSDFTVVSYSTQTVAGTNYFAKVRIAPNEYVHIRVYNHWSGTLELTDLQVDKSLEDPINHF</sequence>
<feature type="signal peptide" evidence="6">
    <location>
        <begin position="1"/>
        <end position="33"/>
    </location>
</feature>
<evidence type="ECO:0000256" key="3">
    <source>
        <dbReference type="ARBA" id="ARBA00022490"/>
    </source>
</evidence>
<dbReference type="SUPFAM" id="SSF54403">
    <property type="entry name" value="Cystatin/monellin"/>
    <property type="match status" value="1"/>
</dbReference>
<comment type="subcellular location">
    <subcellularLocation>
        <location evidence="1">Cytoplasm</location>
    </subcellularLocation>
</comment>